<evidence type="ECO:0000256" key="2">
    <source>
        <dbReference type="ARBA" id="ARBA00004496"/>
    </source>
</evidence>
<keyword evidence="14" id="KW-1185">Reference proteome</keyword>
<accession>A0AA35SPS7</accession>
<evidence type="ECO:0000256" key="9">
    <source>
        <dbReference type="ARBA" id="ARBA00023242"/>
    </source>
</evidence>
<feature type="region of interest" description="Disordered" evidence="11">
    <location>
        <begin position="27"/>
        <end position="73"/>
    </location>
</feature>
<feature type="coiled-coil region" evidence="10">
    <location>
        <begin position="367"/>
        <end position="416"/>
    </location>
</feature>
<comment type="caution">
    <text evidence="13">The sequence shown here is derived from an EMBL/GenBank/DDBJ whole genome shotgun (WGS) entry which is preliminary data.</text>
</comment>
<feature type="compositionally biased region" description="Basic and acidic residues" evidence="11">
    <location>
        <begin position="312"/>
        <end position="323"/>
    </location>
</feature>
<protein>
    <submittedName>
        <fullName evidence="13">Cell division cycle-associated 7-like protein</fullName>
    </submittedName>
</protein>
<evidence type="ECO:0000256" key="3">
    <source>
        <dbReference type="ARBA" id="ARBA00022490"/>
    </source>
</evidence>
<dbReference type="InterPro" id="IPR040221">
    <property type="entry name" value="CDCA7/CDA7L"/>
</dbReference>
<keyword evidence="13" id="KW-0131">Cell cycle</keyword>
<organism evidence="13 14">
    <name type="scientific">Geodia barretti</name>
    <name type="common">Barrett's horny sponge</name>
    <dbReference type="NCBI Taxonomy" id="519541"/>
    <lineage>
        <taxon>Eukaryota</taxon>
        <taxon>Metazoa</taxon>
        <taxon>Porifera</taxon>
        <taxon>Demospongiae</taxon>
        <taxon>Heteroscleromorpha</taxon>
        <taxon>Tetractinellida</taxon>
        <taxon>Astrophorina</taxon>
        <taxon>Geodiidae</taxon>
        <taxon>Geodia</taxon>
    </lineage>
</organism>
<evidence type="ECO:0000256" key="10">
    <source>
        <dbReference type="SAM" id="Coils"/>
    </source>
</evidence>
<evidence type="ECO:0000259" key="12">
    <source>
        <dbReference type="PROSITE" id="PS50827"/>
    </source>
</evidence>
<dbReference type="PROSITE" id="PS50827">
    <property type="entry name" value="DDT"/>
    <property type="match status" value="1"/>
</dbReference>
<evidence type="ECO:0000256" key="11">
    <source>
        <dbReference type="SAM" id="MobiDB-lite"/>
    </source>
</evidence>
<dbReference type="PANTHER" id="PTHR31169:SF8">
    <property type="entry name" value="ZINC-FINGER DOMAIN OF MONOAMINE-OXIDASE A REPRESSOR R1 PROTEIN"/>
    <property type="match status" value="1"/>
</dbReference>
<evidence type="ECO:0000256" key="4">
    <source>
        <dbReference type="ARBA" id="ARBA00022499"/>
    </source>
</evidence>
<dbReference type="InterPro" id="IPR028941">
    <property type="entry name" value="WHIM2_dom"/>
</dbReference>
<dbReference type="Proteomes" id="UP001174909">
    <property type="component" value="Unassembled WGS sequence"/>
</dbReference>
<evidence type="ECO:0000256" key="6">
    <source>
        <dbReference type="ARBA" id="ARBA00022843"/>
    </source>
</evidence>
<dbReference type="Pfam" id="PF15613">
    <property type="entry name" value="WSD"/>
    <property type="match status" value="1"/>
</dbReference>
<evidence type="ECO:0000313" key="14">
    <source>
        <dbReference type="Proteomes" id="UP001174909"/>
    </source>
</evidence>
<feature type="compositionally biased region" description="Low complexity" evidence="11">
    <location>
        <begin position="217"/>
        <end position="232"/>
    </location>
</feature>
<evidence type="ECO:0000256" key="1">
    <source>
        <dbReference type="ARBA" id="ARBA00004123"/>
    </source>
</evidence>
<dbReference type="GO" id="GO:0006355">
    <property type="term" value="P:regulation of DNA-templated transcription"/>
    <property type="evidence" value="ECO:0007669"/>
    <property type="project" value="InterPro"/>
</dbReference>
<comment type="subcellular location">
    <subcellularLocation>
        <location evidence="2">Cytoplasm</location>
    </subcellularLocation>
    <subcellularLocation>
        <location evidence="1">Nucleus</location>
    </subcellularLocation>
</comment>
<reference evidence="13" key="1">
    <citation type="submission" date="2023-03" db="EMBL/GenBank/DDBJ databases">
        <authorList>
            <person name="Steffen K."/>
            <person name="Cardenas P."/>
        </authorList>
    </citation>
    <scope>NUCLEOTIDE SEQUENCE</scope>
</reference>
<evidence type="ECO:0000313" key="13">
    <source>
        <dbReference type="EMBL" id="CAI8033464.1"/>
    </source>
</evidence>
<gene>
    <name evidence="13" type="ORF">GBAR_LOCUS18874</name>
</gene>
<dbReference type="GO" id="GO:0005737">
    <property type="term" value="C:cytoplasm"/>
    <property type="evidence" value="ECO:0007669"/>
    <property type="project" value="UniProtKB-SubCell"/>
</dbReference>
<keyword evidence="8" id="KW-0804">Transcription</keyword>
<dbReference type="Pfam" id="PF10497">
    <property type="entry name" value="zf-4CXXC_R1"/>
    <property type="match status" value="1"/>
</dbReference>
<dbReference type="GO" id="GO:0005634">
    <property type="term" value="C:nucleus"/>
    <property type="evidence" value="ECO:0007669"/>
    <property type="project" value="UniProtKB-SubCell"/>
</dbReference>
<keyword evidence="10" id="KW-0175">Coiled coil</keyword>
<dbReference type="PANTHER" id="PTHR31169">
    <property type="entry name" value="OS05G0300700 PROTEIN"/>
    <property type="match status" value="1"/>
</dbReference>
<keyword evidence="4" id="KW-1017">Isopeptide bond</keyword>
<feature type="compositionally biased region" description="Basic and acidic residues" evidence="11">
    <location>
        <begin position="331"/>
        <end position="345"/>
    </location>
</feature>
<keyword evidence="9" id="KW-0539">Nucleus</keyword>
<dbReference type="InterPro" id="IPR018866">
    <property type="entry name" value="Znf-4CXXC_R1"/>
</dbReference>
<feature type="region of interest" description="Disordered" evidence="11">
    <location>
        <begin position="298"/>
        <end position="349"/>
    </location>
</feature>
<evidence type="ECO:0000256" key="7">
    <source>
        <dbReference type="ARBA" id="ARBA00023015"/>
    </source>
</evidence>
<feature type="domain" description="DDT" evidence="12">
    <location>
        <begin position="471"/>
        <end position="533"/>
    </location>
</feature>
<keyword evidence="6" id="KW-0832">Ubl conjugation</keyword>
<proteinExistence type="predicted"/>
<dbReference type="GO" id="GO:0051301">
    <property type="term" value="P:cell division"/>
    <property type="evidence" value="ECO:0007669"/>
    <property type="project" value="UniProtKB-KW"/>
</dbReference>
<evidence type="ECO:0000256" key="8">
    <source>
        <dbReference type="ARBA" id="ARBA00023163"/>
    </source>
</evidence>
<keyword evidence="13" id="KW-0132">Cell division</keyword>
<dbReference type="AlphaFoldDB" id="A0AA35SPS7"/>
<keyword evidence="3" id="KW-0963">Cytoplasm</keyword>
<keyword evidence="5" id="KW-0597">Phosphoprotein</keyword>
<evidence type="ECO:0000256" key="5">
    <source>
        <dbReference type="ARBA" id="ARBA00022553"/>
    </source>
</evidence>
<name>A0AA35SPS7_GEOBA</name>
<dbReference type="InterPro" id="IPR018501">
    <property type="entry name" value="DDT_dom"/>
</dbReference>
<keyword evidence="7" id="KW-0805">Transcription regulation</keyword>
<sequence>MPPKRASMRVSNQQKATGELYKSLKTSAALSGGGKQRKGTACSREQKSEIGGKTGKSKKEGERKGVGRGQSQSCHQCRQSIHSNKGVSEVKSGRERIKCSTCTRFWCEQCLLNRYGIVKETVAVVTWVCPVCSNKCNCSLCRRKEGKLATGILTPLAKVAGFESVSDFLTEGTNDIAKILQWQSNSQPVSSRSAERNATKSETTSPKTVSRKRRGAPTTSPSSLTPQTHQSTKPSIINLSGKPASTTTESTSTTDSAVHSSHSPPSHLPSPFSPTSPSSSTELFVWRSSRRRILTQRFSAGDYSDAPQHKNPCRENDGIATERRRSKRERRLSERENGEPQKEVGEFNEGEWLEKQGELEDLRKLQLLNLKSEHERWKQLEREYRQKEKERAREERERVREEREGLKRMARDISKQFNGGHPPRTERRTHDEVKLVTDTSSSARKDIIQSSDEQGLTPLPDIPSLVLPVATHLVPRLLKVAEFLATFAEVLKLKTKPTADSLAAQLTSDPGPEEMYSSLLRLIATSSLHGQLRTRVKGRGVEWEILAVDFLHTQGIDVKPLVEEKKNEDKSLQQEYRLSILEQLTTVALDMPDVSTAIEVATVTAYQAKVEGRVRERERTKSISEDLRGLASVKEIQQKRREIMEQLAAIRRDSYEREYSSLVVVRNTCLGEDRLSRRYWRLQSLPGVVVQEDCCPAGNNGDCTTESGEKWLLVGSHSLLISLMEGLQCVHPKEHELLSNLRKLYSVITKSLPL</sequence>
<feature type="region of interest" description="Disordered" evidence="11">
    <location>
        <begin position="184"/>
        <end position="280"/>
    </location>
</feature>
<feature type="compositionally biased region" description="Low complexity" evidence="11">
    <location>
        <begin position="245"/>
        <end position="265"/>
    </location>
</feature>
<dbReference type="EMBL" id="CASHTH010002668">
    <property type="protein sequence ID" value="CAI8033464.1"/>
    <property type="molecule type" value="Genomic_DNA"/>
</dbReference>